<evidence type="ECO:0000256" key="2">
    <source>
        <dbReference type="SAM" id="SignalP"/>
    </source>
</evidence>
<protein>
    <submittedName>
        <fullName evidence="3">Uncharacterized protein</fullName>
    </submittedName>
</protein>
<dbReference type="EMBL" id="HBFR01007788">
    <property type="protein sequence ID" value="CAD8878450.1"/>
    <property type="molecule type" value="Transcribed_RNA"/>
</dbReference>
<name>A0A7S1FNU6_9STRA</name>
<reference evidence="3" key="1">
    <citation type="submission" date="2021-01" db="EMBL/GenBank/DDBJ databases">
        <authorList>
            <person name="Corre E."/>
            <person name="Pelletier E."/>
            <person name="Niang G."/>
            <person name="Scheremetjew M."/>
            <person name="Finn R."/>
            <person name="Kale V."/>
            <person name="Holt S."/>
            <person name="Cochrane G."/>
            <person name="Meng A."/>
            <person name="Brown T."/>
            <person name="Cohen L."/>
        </authorList>
    </citation>
    <scope>NUCLEOTIDE SEQUENCE</scope>
    <source>
        <strain evidence="3">308</strain>
    </source>
</reference>
<evidence type="ECO:0000313" key="3">
    <source>
        <dbReference type="EMBL" id="CAD8878450.1"/>
    </source>
</evidence>
<proteinExistence type="predicted"/>
<sequence>MSFSLFPSILLLITVFSGSKAFEIDAASKAGKRMLSKARRLNDNNNYDNTWMAGYSLKFQSCHTLLQFDDQGGREQEDADGSPIRQQGMIKFTLCPTDSCGSKCDGPEYIAQMRDFIETYQEAKQNLKEYQCQNIEDNCACDDDNVDDETCLSNCYTIAGIDCGQNDDGDGEEENNIEELVECRQMGEDNDDGSSSYYTGGYCGDDGKSVYLGVFSDRGCSNKVSTDIFYNKNGYELPYTSESIVDNNCLQCGYDNGNDDEYNVEISESCENIYEGAGKCEEGFSDVISYPNSGSCEFINKILPGLEKLQSRNFKIGGGASVAFAWIFTLTTMGLIGYIYILTDGKFLKEGKVNLVSSVGGLA</sequence>
<feature type="signal peptide" evidence="2">
    <location>
        <begin position="1"/>
        <end position="21"/>
    </location>
</feature>
<accession>A0A7S1FNU6</accession>
<dbReference type="AlphaFoldDB" id="A0A7S1FNU6"/>
<evidence type="ECO:0000256" key="1">
    <source>
        <dbReference type="SAM" id="Phobius"/>
    </source>
</evidence>
<keyword evidence="2" id="KW-0732">Signal</keyword>
<keyword evidence="1" id="KW-0812">Transmembrane</keyword>
<keyword evidence="1" id="KW-1133">Transmembrane helix</keyword>
<gene>
    <name evidence="3" type="ORF">CHYS00102_LOCUS5634</name>
</gene>
<feature type="chain" id="PRO_5031210618" evidence="2">
    <location>
        <begin position="22"/>
        <end position="363"/>
    </location>
</feature>
<feature type="transmembrane region" description="Helical" evidence="1">
    <location>
        <begin position="323"/>
        <end position="342"/>
    </location>
</feature>
<keyword evidence="1" id="KW-0472">Membrane</keyword>
<organism evidence="3">
    <name type="scientific">Corethron hystrix</name>
    <dbReference type="NCBI Taxonomy" id="216773"/>
    <lineage>
        <taxon>Eukaryota</taxon>
        <taxon>Sar</taxon>
        <taxon>Stramenopiles</taxon>
        <taxon>Ochrophyta</taxon>
        <taxon>Bacillariophyta</taxon>
        <taxon>Coscinodiscophyceae</taxon>
        <taxon>Corethrophycidae</taxon>
        <taxon>Corethrales</taxon>
        <taxon>Corethraceae</taxon>
        <taxon>Corethron</taxon>
    </lineage>
</organism>